<feature type="signal peptide" evidence="1">
    <location>
        <begin position="1"/>
        <end position="22"/>
    </location>
</feature>
<protein>
    <recommendedName>
        <fullName evidence="4">Metal-binding protein</fullName>
    </recommendedName>
</protein>
<name>A0A2T1NFC5_9FLAO</name>
<feature type="chain" id="PRO_5015665709" description="Metal-binding protein" evidence="1">
    <location>
        <begin position="23"/>
        <end position="340"/>
    </location>
</feature>
<accession>A0A2T1NFC5</accession>
<organism evidence="2 3">
    <name type="scientific">Mesoflavibacter zeaxanthinifaciens subsp. sabulilitoris</name>
    <dbReference type="NCBI Taxonomy" id="1520893"/>
    <lineage>
        <taxon>Bacteria</taxon>
        <taxon>Pseudomonadati</taxon>
        <taxon>Bacteroidota</taxon>
        <taxon>Flavobacteriia</taxon>
        <taxon>Flavobacteriales</taxon>
        <taxon>Flavobacteriaceae</taxon>
        <taxon>Mesoflavibacter</taxon>
    </lineage>
</organism>
<evidence type="ECO:0008006" key="4">
    <source>
        <dbReference type="Google" id="ProtNLM"/>
    </source>
</evidence>
<dbReference type="RefSeq" id="WP_106678643.1">
    <property type="nucleotide sequence ID" value="NZ_JACHWV010000007.1"/>
</dbReference>
<sequence>MKTILKLSLLFTLVLIVACGNDDDESCVEQTWYQDADGDGFGNANQTQNACTQPNGYVSDNTDCDDSNSALYPTSISMDGIDNDGNGLIDECGECPSEILGNNMDDDCDGVVDEECDIDSDCGVGETCFDGSCQTVTTYYADNDNDGYGDASNSTQAGNTPPTGYVLDNTDCDDTNASINPGATEIPDNNIDEDCDVNSSKDYTFYADVDGDGYGDINNPLVASCPAPCNAEEQMTIPTGYVFNSLDCDDQNASINPFEAENTTDGIDNNCNGNIDVVYYYQDVDGDGFGDSNDAGTTVNFTGSSTNNTDCNDNDSNVYFGAPEIQDGIDNNCNGLVDEF</sequence>
<dbReference type="Pfam" id="PF11617">
    <property type="entry name" value="Cu-binding_MopE"/>
    <property type="match status" value="5"/>
</dbReference>
<evidence type="ECO:0000256" key="1">
    <source>
        <dbReference type="SAM" id="SignalP"/>
    </source>
</evidence>
<dbReference type="Proteomes" id="UP000238430">
    <property type="component" value="Unassembled WGS sequence"/>
</dbReference>
<comment type="caution">
    <text evidence="2">The sequence shown here is derived from an EMBL/GenBank/DDBJ whole genome shotgun (WGS) entry which is preliminary data.</text>
</comment>
<keyword evidence="3" id="KW-1185">Reference proteome</keyword>
<gene>
    <name evidence="2" type="ORF">C7H61_07760</name>
</gene>
<dbReference type="AlphaFoldDB" id="A0A2T1NFC5"/>
<reference evidence="2 3" key="1">
    <citation type="submission" date="2018-03" db="EMBL/GenBank/DDBJ databases">
        <title>Mesoflavibacter sp. HG37 and Mesoflavibacter sp. HG96 sp.nov., two marine bacteria isolated from seawater of Western Pacific Ocean.</title>
        <authorList>
            <person name="Cheng H."/>
            <person name="Wu Y.-H."/>
            <person name="Guo L.-L."/>
            <person name="Xu X.-W."/>
        </authorList>
    </citation>
    <scope>NUCLEOTIDE SEQUENCE [LARGE SCALE GENOMIC DNA]</scope>
    <source>
        <strain evidence="2 3">KCTC 42117</strain>
    </source>
</reference>
<dbReference type="EMBL" id="PXOT01000022">
    <property type="protein sequence ID" value="PSG91138.1"/>
    <property type="molecule type" value="Genomic_DNA"/>
</dbReference>
<dbReference type="PROSITE" id="PS51257">
    <property type="entry name" value="PROKAR_LIPOPROTEIN"/>
    <property type="match status" value="1"/>
</dbReference>
<evidence type="ECO:0000313" key="3">
    <source>
        <dbReference type="Proteomes" id="UP000238430"/>
    </source>
</evidence>
<dbReference type="InterPro" id="IPR021655">
    <property type="entry name" value="Put_metal-bd"/>
</dbReference>
<dbReference type="OrthoDB" id="9801383at2"/>
<evidence type="ECO:0000313" key="2">
    <source>
        <dbReference type="EMBL" id="PSG91138.1"/>
    </source>
</evidence>
<proteinExistence type="predicted"/>
<keyword evidence="1" id="KW-0732">Signal</keyword>